<dbReference type="PRINTS" id="PR00113">
    <property type="entry name" value="ALKPHPHTASE"/>
</dbReference>
<evidence type="ECO:0000256" key="2">
    <source>
        <dbReference type="ARBA" id="ARBA00022553"/>
    </source>
</evidence>
<comment type="cofactor">
    <cofactor evidence="8">
        <name>Zn(2+)</name>
        <dbReference type="ChEBI" id="CHEBI:29105"/>
    </cofactor>
    <text evidence="8">Binds 2 Zn(2+) ions.</text>
</comment>
<feature type="binding site" evidence="8">
    <location>
        <position position="270"/>
    </location>
    <ligand>
        <name>Mg(2+)</name>
        <dbReference type="ChEBI" id="CHEBI:18420"/>
    </ligand>
</feature>
<feature type="binding site" evidence="8">
    <location>
        <position position="156"/>
    </location>
    <ligand>
        <name>Mg(2+)</name>
        <dbReference type="ChEBI" id="CHEBI:18420"/>
    </ligand>
</feature>
<dbReference type="Proteomes" id="UP000199438">
    <property type="component" value="Unassembled WGS sequence"/>
</dbReference>
<dbReference type="PANTHER" id="PTHR11596">
    <property type="entry name" value="ALKALINE PHOSPHATASE"/>
    <property type="match status" value="1"/>
</dbReference>
<sequence>MKIPQNQIINSEFILMKNIKKIIAFSAISIAMSCGKTSEEKENNTTEVTENQPLNIIFMVGDGMGIPQVSSAFYFGENTPNFKQFESIGLSRTSSTSHLITDSAAGATAFATGEKTYKRAIGVSKDSVALPTILEQLKEQDYQTGLISLTSITHATPAAYYAHVEDRDMHEDIAKQLVEAEVDFFAGGGKKYFQNREDGLNLYDSLTAKNYKLDTLELSKPDYSRRNAYLLSEEGLPSKTEGRGDFLGDAAKTAFDYFEANEKPFFVMIEGSYIDWGGHAKDDQMMIQEVLDFDKTIGVVLDFVKSHPNTLLVITADHETGGVSIGKSYDENGKEIPQQVQVYFNTDQHSTELVPVFAKGKGEELFRGIYENNEIYHKLMQAINEN</sequence>
<feature type="active site" description="Phosphoserine intermediate" evidence="7">
    <location>
        <position position="103"/>
    </location>
</feature>
<dbReference type="PROSITE" id="PS51257">
    <property type="entry name" value="PROKAR_LIPOPROTEIN"/>
    <property type="match status" value="1"/>
</dbReference>
<feature type="binding site" evidence="8">
    <location>
        <position position="317"/>
    </location>
    <ligand>
        <name>Zn(2+)</name>
        <dbReference type="ChEBI" id="CHEBI:29105"/>
        <label>2</label>
    </ligand>
</feature>
<keyword evidence="2" id="KW-0597">Phosphoprotein</keyword>
<dbReference type="SUPFAM" id="SSF53649">
    <property type="entry name" value="Alkaline phosphatase-like"/>
    <property type="match status" value="1"/>
</dbReference>
<feature type="binding site" evidence="8">
    <location>
        <position position="279"/>
    </location>
    <ligand>
        <name>Zn(2+)</name>
        <dbReference type="ChEBI" id="CHEBI:29105"/>
        <label>2</label>
    </ligand>
</feature>
<dbReference type="Pfam" id="PF00245">
    <property type="entry name" value="Alk_phosphatase"/>
    <property type="match status" value="2"/>
</dbReference>
<evidence type="ECO:0000313" key="10">
    <source>
        <dbReference type="EMBL" id="SFC15195.1"/>
    </source>
</evidence>
<evidence type="ECO:0000256" key="5">
    <source>
        <dbReference type="ARBA" id="ARBA00022833"/>
    </source>
</evidence>
<keyword evidence="6 8" id="KW-0460">Magnesium</keyword>
<feature type="binding site" evidence="8">
    <location>
        <position position="62"/>
    </location>
    <ligand>
        <name>Mg(2+)</name>
        <dbReference type="ChEBI" id="CHEBI:18420"/>
    </ligand>
</feature>
<dbReference type="CDD" id="cd16012">
    <property type="entry name" value="ALP"/>
    <property type="match status" value="1"/>
</dbReference>
<organism evidence="10 11">
    <name type="scientific">Zunongwangia mangrovi</name>
    <dbReference type="NCBI Taxonomy" id="1334022"/>
    <lineage>
        <taxon>Bacteria</taxon>
        <taxon>Pseudomonadati</taxon>
        <taxon>Bacteroidota</taxon>
        <taxon>Flavobacteriia</taxon>
        <taxon>Flavobacteriales</taxon>
        <taxon>Flavobacteriaceae</taxon>
        <taxon>Zunongwangia</taxon>
    </lineage>
</organism>
<feature type="binding site" evidence="8">
    <location>
        <position position="275"/>
    </location>
    <ligand>
        <name>Zn(2+)</name>
        <dbReference type="ChEBI" id="CHEBI:29105"/>
        <label>2</label>
    </ligand>
</feature>
<dbReference type="InterPro" id="IPR018299">
    <property type="entry name" value="Alkaline_phosphatase_AS"/>
</dbReference>
<evidence type="ECO:0000256" key="7">
    <source>
        <dbReference type="PIRSR" id="PIRSR601952-1"/>
    </source>
</evidence>
<reference evidence="11" key="1">
    <citation type="submission" date="2016-10" db="EMBL/GenBank/DDBJ databases">
        <authorList>
            <person name="Varghese N."/>
            <person name="Submissions S."/>
        </authorList>
    </citation>
    <scope>NUCLEOTIDE SEQUENCE [LARGE SCALE GENOMIC DNA]</scope>
    <source>
        <strain evidence="11">DSM 24499</strain>
    </source>
</reference>
<evidence type="ECO:0000256" key="8">
    <source>
        <dbReference type="PIRSR" id="PIRSR601952-2"/>
    </source>
</evidence>
<comment type="cofactor">
    <cofactor evidence="8">
        <name>Mg(2+)</name>
        <dbReference type="ChEBI" id="CHEBI:18420"/>
    </cofactor>
    <text evidence="8">Binds 1 Mg(2+) ion.</text>
</comment>
<dbReference type="GO" id="GO:0004035">
    <property type="term" value="F:alkaline phosphatase activity"/>
    <property type="evidence" value="ECO:0007669"/>
    <property type="project" value="TreeGrafter"/>
</dbReference>
<evidence type="ECO:0000256" key="1">
    <source>
        <dbReference type="ARBA" id="ARBA00005984"/>
    </source>
</evidence>
<dbReference type="AlphaFoldDB" id="A0A1I1GUN5"/>
<keyword evidence="11" id="KW-1185">Reference proteome</keyword>
<evidence type="ECO:0000313" key="11">
    <source>
        <dbReference type="Proteomes" id="UP000199438"/>
    </source>
</evidence>
<evidence type="ECO:0000256" key="9">
    <source>
        <dbReference type="RuleBase" id="RU003946"/>
    </source>
</evidence>
<evidence type="ECO:0000256" key="3">
    <source>
        <dbReference type="ARBA" id="ARBA00022723"/>
    </source>
</evidence>
<dbReference type="GO" id="GO:0046872">
    <property type="term" value="F:metal ion binding"/>
    <property type="evidence" value="ECO:0007669"/>
    <property type="project" value="UniProtKB-KW"/>
</dbReference>
<dbReference type="InterPro" id="IPR017850">
    <property type="entry name" value="Alkaline_phosphatase_core_sf"/>
</dbReference>
<dbReference type="STRING" id="1334022.SAMN04487907_102413"/>
<evidence type="ECO:0000256" key="4">
    <source>
        <dbReference type="ARBA" id="ARBA00022801"/>
    </source>
</evidence>
<feature type="binding site" evidence="8">
    <location>
        <position position="318"/>
    </location>
    <ligand>
        <name>Zn(2+)</name>
        <dbReference type="ChEBI" id="CHEBI:29105"/>
        <label>2</label>
    </ligand>
</feature>
<name>A0A1I1GUN5_9FLAO</name>
<proteinExistence type="inferred from homology"/>
<dbReference type="PROSITE" id="PS00123">
    <property type="entry name" value="ALKALINE_PHOSPHATASE"/>
    <property type="match status" value="1"/>
</dbReference>
<feature type="binding site" evidence="8">
    <location>
        <position position="62"/>
    </location>
    <ligand>
        <name>Zn(2+)</name>
        <dbReference type="ChEBI" id="CHEBI:29105"/>
        <label>2</label>
    </ligand>
</feature>
<keyword evidence="3 8" id="KW-0479">Metal-binding</keyword>
<evidence type="ECO:0000256" key="6">
    <source>
        <dbReference type="ARBA" id="ARBA00022842"/>
    </source>
</evidence>
<dbReference type="EMBL" id="FOKV01000002">
    <property type="protein sequence ID" value="SFC15195.1"/>
    <property type="molecule type" value="Genomic_DNA"/>
</dbReference>
<keyword evidence="4" id="KW-0378">Hydrolase</keyword>
<comment type="similarity">
    <text evidence="1 9">Belongs to the alkaline phosphatase family.</text>
</comment>
<gene>
    <name evidence="10" type="ORF">SAMN04487907_102413</name>
</gene>
<accession>A0A1I1GUN5</accession>
<dbReference type="SMART" id="SM00098">
    <property type="entry name" value="alkPPc"/>
    <property type="match status" value="1"/>
</dbReference>
<dbReference type="Gene3D" id="3.40.720.10">
    <property type="entry name" value="Alkaline Phosphatase, subunit A"/>
    <property type="match status" value="1"/>
</dbReference>
<feature type="binding site" evidence="8">
    <location>
        <position position="154"/>
    </location>
    <ligand>
        <name>Mg(2+)</name>
        <dbReference type="ChEBI" id="CHEBI:18420"/>
    </ligand>
</feature>
<protein>
    <submittedName>
        <fullName evidence="10">Alkaline phosphatase</fullName>
    </submittedName>
</protein>
<keyword evidence="5 8" id="KW-0862">Zinc</keyword>
<dbReference type="PANTHER" id="PTHR11596:SF5">
    <property type="entry name" value="ALKALINE PHOSPHATASE"/>
    <property type="match status" value="1"/>
</dbReference>
<dbReference type="InterPro" id="IPR001952">
    <property type="entry name" value="Alkaline_phosphatase"/>
</dbReference>